<keyword evidence="2" id="KW-1185">Reference proteome</keyword>
<sequence>MKTQVPLYERNESAGCSYQKGPEEMDDSREWKFAGRIHGNGEVGSFEEGGLSSDFGVAEEEREGSWMILNDAAVDRALESRDSTV</sequence>
<protein>
    <submittedName>
        <fullName evidence="1">Uncharacterized protein</fullName>
    </submittedName>
</protein>
<dbReference type="Proteomes" id="UP000242913">
    <property type="component" value="Unassembled WGS sequence"/>
</dbReference>
<reference evidence="1 2" key="1">
    <citation type="submission" date="2015-12" db="EMBL/GenBank/DDBJ databases">
        <title>Draft genome of the nematode, Onchocerca flexuosa.</title>
        <authorList>
            <person name="Mitreva M."/>
        </authorList>
    </citation>
    <scope>NUCLEOTIDE SEQUENCE [LARGE SCALE GENOMIC DNA]</scope>
    <source>
        <strain evidence="1">Red Deer</strain>
    </source>
</reference>
<accession>A0A238BTN4</accession>
<evidence type="ECO:0000313" key="2">
    <source>
        <dbReference type="Proteomes" id="UP000242913"/>
    </source>
</evidence>
<organism evidence="1 2">
    <name type="scientific">Onchocerca flexuosa</name>
    <dbReference type="NCBI Taxonomy" id="387005"/>
    <lineage>
        <taxon>Eukaryota</taxon>
        <taxon>Metazoa</taxon>
        <taxon>Ecdysozoa</taxon>
        <taxon>Nematoda</taxon>
        <taxon>Chromadorea</taxon>
        <taxon>Rhabditida</taxon>
        <taxon>Spirurina</taxon>
        <taxon>Spiruromorpha</taxon>
        <taxon>Filarioidea</taxon>
        <taxon>Onchocercidae</taxon>
        <taxon>Onchocerca</taxon>
    </lineage>
</organism>
<gene>
    <name evidence="1" type="ORF">X798_04245</name>
</gene>
<dbReference type="AlphaFoldDB" id="A0A238BTN4"/>
<evidence type="ECO:0000313" key="1">
    <source>
        <dbReference type="EMBL" id="OZC08697.1"/>
    </source>
</evidence>
<dbReference type="EMBL" id="KZ270004">
    <property type="protein sequence ID" value="OZC08697.1"/>
    <property type="molecule type" value="Genomic_DNA"/>
</dbReference>
<name>A0A238BTN4_9BILA</name>
<proteinExistence type="predicted"/>